<proteinExistence type="predicted"/>
<gene>
    <name evidence="2" type="ORF">I8748_19610</name>
</gene>
<feature type="region of interest" description="Disordered" evidence="1">
    <location>
        <begin position="175"/>
        <end position="204"/>
    </location>
</feature>
<name>A0A8J7LC58_9NOST</name>
<sequence>MTSREDEIKKLIADIDNLLTSSGKRLPRLLSSQAQEPREVLERIRNFLVQLEQNEALKQNTQNKSAEQPQRSPLLTKFIEQGHNQPEQEQGNLIPQQLKSEFSTLLQPLQTELAAMLQERANLVQEIRQLEQRRLHHHSLSQQWANQEQMISEFLQVLMNRLVPNLTPEMTQTLANSSHVSTASNHESSELTSSATQPLESSPQVERLTQLARELDQRLLSLDGTVNVVFEALQRNINTYHESLSQALARMHSTGVQGEQLMANFLNNLTQYFQQQSVTPQPSVQEVKNETLPPSPSQPTKTTTVTNTSTKVASQPLEFLELEASPALPSYEEELSDRVNQTEEVGSAIAQDFEALVLEFDPDAPLSSNNATTPAESHLDSLDLIGDEVDQLYASLFGNSSLTNPSQQVNPEVVPENLASSNIAEVASTPDTNPEQPKAVTEDSSASSIPNTPPVSANDPVQSVDSAEILQDPWLHKPDIDLFELSDTEPEETQNAPIQSINSPLESWQTLQFEEDTDPTPPVSFSNLLEQESLATNSYEIQPSNADTITTLTDLLTDALIDTDLPSEIAFGNEKNTEVTSPSSPSSPSSPLLNASQHEEQLPEVSPPVKVPSVTIITKKLEVPINQDEKQEQLSDNYIPASPQENLLSPEVNQPTNVPDIFLDEEQLQQLHQDLAKFDQQLHFELEPASSLDSSESLSDRQNLQHPISPTNLEFPREQQIVENIPNVAFSSAEVSKIAAISLPQTPPDLDLNQISEKKKAAITSFLENSLTANSPSTNNPEVAPNTLDSVWYLGIDLGTTGISATLLNRSNFVVYPIYWSAENQAGASSFQQSFRLPAEVYLPAASVNHSETESTQALSATDAGAVAESAEKVNTSVSKNIYSAQLKPYLQIAVPYKSRQQKWEPVLQFNDLSAGPLIWVVRSLSKLLLTLKSDRHSTTQGLIATAIGLEAQTFDQIINNIAGVICTCPSQWSEQYRFNVREALLTSKLVQHPQQVFFVEEAIASLLSILDGSNGETVQISEHQGLRPVKTSDRPVVGNTLAINIGATATEMALVDLPENLLQLTHQDFMLHGFAYASKGIEQDIICQLLVPPKYRQSRFENQGDSNITSNPWQWQAANPGLDQMHWQSLRLEELDLPRVGEPDITARIRLQQYLESSVLGQAVLDAALSLKLILQHQDAFTLELADQRWVLQRRDLETQVFVPFVRRLNRELNKLLVARGIPTEAINQAILTGGVASLGVVNSWLRQKLPNAKIIQDFYRGENGAPNCSRVAYGLAMLPLHPQVLDEPRQQYTDYFLFTELLRLLPNRTLSFNEVLQLFESRGINTSICQQRLLAFLEGELPPGLIPASSDATWLTQSSYENSDYQAIAAAPLFEKQGNLTYRPNSQQMLTLRHYLDAIKASIQQSLSEPYTVNFVLEITH</sequence>
<keyword evidence="3" id="KW-1185">Reference proteome</keyword>
<evidence type="ECO:0000256" key="1">
    <source>
        <dbReference type="SAM" id="MobiDB-lite"/>
    </source>
</evidence>
<evidence type="ECO:0000313" key="2">
    <source>
        <dbReference type="EMBL" id="MBH8564366.1"/>
    </source>
</evidence>
<feature type="region of interest" description="Disordered" evidence="1">
    <location>
        <begin position="689"/>
        <end position="711"/>
    </location>
</feature>
<protein>
    <submittedName>
        <fullName evidence="2">Uncharacterized protein</fullName>
    </submittedName>
</protein>
<organism evidence="2 3">
    <name type="scientific">Amazonocrinis nigriterrae CENA67</name>
    <dbReference type="NCBI Taxonomy" id="2794033"/>
    <lineage>
        <taxon>Bacteria</taxon>
        <taxon>Bacillati</taxon>
        <taxon>Cyanobacteriota</taxon>
        <taxon>Cyanophyceae</taxon>
        <taxon>Nostocales</taxon>
        <taxon>Nostocaceae</taxon>
        <taxon>Amazonocrinis</taxon>
        <taxon>Amazonocrinis nigriterrae</taxon>
    </lineage>
</organism>
<feature type="region of interest" description="Disordered" evidence="1">
    <location>
        <begin position="280"/>
        <end position="309"/>
    </location>
</feature>
<dbReference type="EMBL" id="JAECZC010000041">
    <property type="protein sequence ID" value="MBH8564366.1"/>
    <property type="molecule type" value="Genomic_DNA"/>
</dbReference>
<feature type="compositionally biased region" description="Polar residues" evidence="1">
    <location>
        <begin position="425"/>
        <end position="435"/>
    </location>
</feature>
<evidence type="ECO:0000313" key="3">
    <source>
        <dbReference type="Proteomes" id="UP000632766"/>
    </source>
</evidence>
<comment type="caution">
    <text evidence="2">The sequence shown here is derived from an EMBL/GenBank/DDBJ whole genome shotgun (WGS) entry which is preliminary data.</text>
</comment>
<reference evidence="2 3" key="1">
    <citation type="journal article" date="2021" name="Int. J. Syst. Evol. Microbiol.">
        <title>Amazonocrinis nigriterrae gen. nov., sp. nov., Atlanticothrix silvestris gen. nov., sp. nov. and Dendronalium phyllosphericum gen. nov., sp. nov., nostocacean cyanobacteria from Brazilian environments.</title>
        <authorList>
            <person name="Alvarenga D.O."/>
            <person name="Andreote A.P.D."/>
            <person name="Branco L.H.Z."/>
            <person name="Delbaje E."/>
            <person name="Cruz R.B."/>
            <person name="Varani A.M."/>
            <person name="Fiore M.F."/>
        </authorList>
    </citation>
    <scope>NUCLEOTIDE SEQUENCE [LARGE SCALE GENOMIC DNA]</scope>
    <source>
        <strain evidence="2 3">CENA67</strain>
    </source>
</reference>
<dbReference type="RefSeq" id="WP_198126209.1">
    <property type="nucleotide sequence ID" value="NZ_JAECZC010000041.1"/>
</dbReference>
<dbReference type="Proteomes" id="UP000632766">
    <property type="component" value="Unassembled WGS sequence"/>
</dbReference>
<feature type="region of interest" description="Disordered" evidence="1">
    <location>
        <begin position="425"/>
        <end position="460"/>
    </location>
</feature>
<feature type="region of interest" description="Disordered" evidence="1">
    <location>
        <begin position="572"/>
        <end position="608"/>
    </location>
</feature>
<feature type="compositionally biased region" description="Low complexity" evidence="1">
    <location>
        <begin position="581"/>
        <end position="591"/>
    </location>
</feature>
<feature type="compositionally biased region" description="Polar residues" evidence="1">
    <location>
        <begin position="700"/>
        <end position="711"/>
    </location>
</feature>
<accession>A0A8J7LC58</accession>
<feature type="compositionally biased region" description="Low complexity" evidence="1">
    <location>
        <begin position="298"/>
        <end position="309"/>
    </location>
</feature>